<dbReference type="PANTHER" id="PTHR11458">
    <property type="entry name" value="DELTA-AMINOLEVULINIC ACID DEHYDRATASE"/>
    <property type="match status" value="1"/>
</dbReference>
<dbReference type="InParanoid" id="A0A1X7SSR5"/>
<evidence type="ECO:0000256" key="10">
    <source>
        <dbReference type="RuleBase" id="RU004161"/>
    </source>
</evidence>
<evidence type="ECO:0000256" key="3">
    <source>
        <dbReference type="ARBA" id="ARBA00023133"/>
    </source>
</evidence>
<keyword evidence="3" id="KW-0350">Heme biosynthesis</keyword>
<reference evidence="12" key="1">
    <citation type="submission" date="2017-05" db="UniProtKB">
        <authorList>
            <consortium name="EnsemblMetazoa"/>
        </authorList>
    </citation>
    <scope>IDENTIFICATION</scope>
</reference>
<proteinExistence type="inferred from homology"/>
<dbReference type="GO" id="GO:0006782">
    <property type="term" value="P:protoporphyrinogen IX biosynthetic process"/>
    <property type="evidence" value="ECO:0007669"/>
    <property type="project" value="UniProtKB-UniPathway"/>
</dbReference>
<comment type="pathway">
    <text evidence="1">Porphyrin-containing compound metabolism; protoporphyrin-IX biosynthesis; coproporphyrinogen-III from 5-aminolevulinate: step 1/4.</text>
</comment>
<evidence type="ECO:0000256" key="11">
    <source>
        <dbReference type="SAM" id="MobiDB-lite"/>
    </source>
</evidence>
<feature type="compositionally biased region" description="Basic and acidic residues" evidence="11">
    <location>
        <begin position="418"/>
        <end position="429"/>
    </location>
</feature>
<name>A0A1X7SSR5_AMPQE</name>
<dbReference type="InterPro" id="IPR001731">
    <property type="entry name" value="ALAD"/>
</dbReference>
<dbReference type="GO" id="GO:0005829">
    <property type="term" value="C:cytosol"/>
    <property type="evidence" value="ECO:0007669"/>
    <property type="project" value="TreeGrafter"/>
</dbReference>
<feature type="region of interest" description="Disordered" evidence="11">
    <location>
        <begin position="418"/>
        <end position="442"/>
    </location>
</feature>
<dbReference type="PRINTS" id="PR00144">
    <property type="entry name" value="DALDHYDRTASE"/>
</dbReference>
<protein>
    <recommendedName>
        <fullName evidence="9">Delta-aminolevulinic acid dehydratase</fullName>
        <ecNumber evidence="9">4.2.1.24</ecNumber>
    </recommendedName>
</protein>
<feature type="region of interest" description="Disordered" evidence="11">
    <location>
        <begin position="567"/>
        <end position="594"/>
    </location>
</feature>
<dbReference type="EC" id="4.2.1.24" evidence="9"/>
<feature type="region of interest" description="Disordered" evidence="11">
    <location>
        <begin position="303"/>
        <end position="340"/>
    </location>
</feature>
<keyword evidence="5 9" id="KW-0627">Porphyrin biosynthesis</keyword>
<dbReference type="NCBIfam" id="NF006762">
    <property type="entry name" value="PRK09283.1"/>
    <property type="match status" value="1"/>
</dbReference>
<dbReference type="OrthoDB" id="1530at2759"/>
<dbReference type="UniPathway" id="UPA00251">
    <property type="reaction ID" value="UER00318"/>
</dbReference>
<feature type="region of interest" description="Disordered" evidence="11">
    <location>
        <begin position="246"/>
        <end position="285"/>
    </location>
</feature>
<evidence type="ECO:0000256" key="9">
    <source>
        <dbReference type="RuleBase" id="RU000515"/>
    </source>
</evidence>
<dbReference type="InterPro" id="IPR030656">
    <property type="entry name" value="ALAD_AS"/>
</dbReference>
<comment type="similarity">
    <text evidence="2 10">Belongs to the ALAD family.</text>
</comment>
<dbReference type="SUPFAM" id="SSF51569">
    <property type="entry name" value="Aldolase"/>
    <property type="match status" value="1"/>
</dbReference>
<dbReference type="SMART" id="SM01004">
    <property type="entry name" value="ALAD"/>
    <property type="match status" value="1"/>
</dbReference>
<dbReference type="AlphaFoldDB" id="A0A1X7SSR5"/>
<keyword evidence="4 9" id="KW-0456">Lyase</keyword>
<sequence length="594" mass="64242">AISSIKAACPDLVIITDVCVCEYTDHGHCGLLSQGHPHLPDGYVLNDESVDILARVSLSHALAGADIVAPSAMLDGMVAGIRKALDGQSFHHLPIMSYAVKYASAFYGPFRDAAQGAPKFGDRRSHQMDPANAREALKEAAIDVEEGADFLMVKPALAYLDIIARVRERFPEMPMVAYNTSGEYAMVKAASERGWLDERATVLEKLTAIKRAGADLIISYHALEAAAWQGCALALKEDSPISACRIGPENTPPSPIRATVLRGSPRGSLRAPERSRMPPKGKRRCRIAADRLSVSDADAIALEKRRSREESDWPMPIEGRSSTSAAPGSSPSPKYANPHRFGAIFQGQPQKDGPRGISLLRIGTGDAGGRKADIRPENLAHPDSHRLGRLFRNHRTARHTQEIEFDFTVVGDHRAFENIARPGDRRQPGSDEPAGQGLGHRQREPSLAQHIEGHRFHGLRIDPENRIPDNLPDAHFLGRDQCIGGRGIGGLGGDPHFQPLDAAGLECEGGIAGGIEGTDALFEQLRQARFAFAPGLEHPASNRGLHPGPTPKVGKDRALDHLAHLRGHPRHGVDHSGFEGANETGSGPRHLRDE</sequence>
<dbReference type="GO" id="GO:0004655">
    <property type="term" value="F:porphobilinogen synthase activity"/>
    <property type="evidence" value="ECO:0007669"/>
    <property type="project" value="UniProtKB-EC"/>
</dbReference>
<evidence type="ECO:0000256" key="6">
    <source>
        <dbReference type="ARBA" id="ARBA00025628"/>
    </source>
</evidence>
<comment type="catalytic activity">
    <reaction evidence="8 9">
        <text>2 5-aminolevulinate = porphobilinogen + 2 H2O + H(+)</text>
        <dbReference type="Rhea" id="RHEA:24064"/>
        <dbReference type="ChEBI" id="CHEBI:15377"/>
        <dbReference type="ChEBI" id="CHEBI:15378"/>
        <dbReference type="ChEBI" id="CHEBI:58126"/>
        <dbReference type="ChEBI" id="CHEBI:356416"/>
        <dbReference type="EC" id="4.2.1.24"/>
    </reaction>
</comment>
<accession>A0A1X7SSR5</accession>
<dbReference type="GO" id="GO:0008270">
    <property type="term" value="F:zinc ion binding"/>
    <property type="evidence" value="ECO:0007669"/>
    <property type="project" value="TreeGrafter"/>
</dbReference>
<dbReference type="eggNOG" id="KOG2794">
    <property type="taxonomic scope" value="Eukaryota"/>
</dbReference>
<comment type="function">
    <text evidence="6">Catalyzes an early step in the biosynthesis of tetrapyrroles. Binds two molecules of 5-aminolevulinate per subunit, each at a distinct site, and catalyzes their condensation to form porphobilinogen.</text>
</comment>
<dbReference type="PROSITE" id="PS00169">
    <property type="entry name" value="D_ALA_DEHYDRATASE"/>
    <property type="match status" value="1"/>
</dbReference>
<evidence type="ECO:0000256" key="2">
    <source>
        <dbReference type="ARBA" id="ARBA00008055"/>
    </source>
</evidence>
<evidence type="ECO:0000313" key="12">
    <source>
        <dbReference type="EnsemblMetazoa" id="Aqu2.1.05199_001"/>
    </source>
</evidence>
<evidence type="ECO:0000256" key="5">
    <source>
        <dbReference type="ARBA" id="ARBA00023244"/>
    </source>
</evidence>
<evidence type="ECO:0000256" key="8">
    <source>
        <dbReference type="ARBA" id="ARBA00047651"/>
    </source>
</evidence>
<dbReference type="EnsemblMetazoa" id="Aqu2.1.05199_001">
    <property type="protein sequence ID" value="Aqu2.1.05199_001"/>
    <property type="gene ID" value="Aqu2.1.05199"/>
</dbReference>
<dbReference type="PANTHER" id="PTHR11458:SF0">
    <property type="entry name" value="DELTA-AMINOLEVULINIC ACID DEHYDRATASE"/>
    <property type="match status" value="1"/>
</dbReference>
<dbReference type="InterPro" id="IPR013785">
    <property type="entry name" value="Aldolase_TIM"/>
</dbReference>
<feature type="compositionally biased region" description="Low complexity" evidence="11">
    <location>
        <begin position="321"/>
        <end position="333"/>
    </location>
</feature>
<dbReference type="Pfam" id="PF00490">
    <property type="entry name" value="ALAD"/>
    <property type="match status" value="1"/>
</dbReference>
<comment type="subunit">
    <text evidence="7">Homooctamer; active form. Homohexamer; low activity form.</text>
</comment>
<organism evidence="12">
    <name type="scientific">Amphimedon queenslandica</name>
    <name type="common">Sponge</name>
    <dbReference type="NCBI Taxonomy" id="400682"/>
    <lineage>
        <taxon>Eukaryota</taxon>
        <taxon>Metazoa</taxon>
        <taxon>Porifera</taxon>
        <taxon>Demospongiae</taxon>
        <taxon>Heteroscleromorpha</taxon>
        <taxon>Haplosclerida</taxon>
        <taxon>Niphatidae</taxon>
        <taxon>Amphimedon</taxon>
    </lineage>
</organism>
<evidence type="ECO:0000256" key="4">
    <source>
        <dbReference type="ARBA" id="ARBA00023239"/>
    </source>
</evidence>
<dbReference type="STRING" id="400682.A0A1X7SSR5"/>
<evidence type="ECO:0000256" key="1">
    <source>
        <dbReference type="ARBA" id="ARBA00004694"/>
    </source>
</evidence>
<dbReference type="Gene3D" id="3.20.20.70">
    <property type="entry name" value="Aldolase class I"/>
    <property type="match status" value="1"/>
</dbReference>
<evidence type="ECO:0000256" key="7">
    <source>
        <dbReference type="ARBA" id="ARBA00025861"/>
    </source>
</evidence>